<dbReference type="InterPro" id="IPR000073">
    <property type="entry name" value="AB_hydrolase_1"/>
</dbReference>
<keyword evidence="2" id="KW-0378">Hydrolase</keyword>
<dbReference type="SUPFAM" id="SSF53474">
    <property type="entry name" value="alpha/beta-Hydrolases"/>
    <property type="match status" value="1"/>
</dbReference>
<gene>
    <name evidence="2" type="ORF">SAMN05216289_10793</name>
</gene>
<dbReference type="GO" id="GO:0016787">
    <property type="term" value="F:hydrolase activity"/>
    <property type="evidence" value="ECO:0007669"/>
    <property type="project" value="UniProtKB-KW"/>
</dbReference>
<accession>A0A1I4X279</accession>
<dbReference type="InterPro" id="IPR029058">
    <property type="entry name" value="AB_hydrolase_fold"/>
</dbReference>
<dbReference type="OrthoDB" id="5983953at2"/>
<dbReference type="RefSeq" id="WP_092406558.1">
    <property type="nucleotide sequence ID" value="NZ_FOVF01000007.1"/>
</dbReference>
<feature type="domain" description="AB hydrolase-1" evidence="1">
    <location>
        <begin position="16"/>
        <end position="222"/>
    </location>
</feature>
<dbReference type="Proteomes" id="UP000198575">
    <property type="component" value="Unassembled WGS sequence"/>
</dbReference>
<dbReference type="STRING" id="578942.SAMN05216289_10793"/>
<dbReference type="AlphaFoldDB" id="A0A1I4X279"/>
<keyword evidence="3" id="KW-1185">Reference proteome</keyword>
<evidence type="ECO:0000313" key="2">
    <source>
        <dbReference type="EMBL" id="SFN20188.1"/>
    </source>
</evidence>
<protein>
    <submittedName>
        <fullName evidence="2">Lysophospholipase, alpha-beta hydrolase superfamily</fullName>
    </submittedName>
</protein>
<name>A0A1I4X279_9GAMM</name>
<evidence type="ECO:0000313" key="3">
    <source>
        <dbReference type="Proteomes" id="UP000198575"/>
    </source>
</evidence>
<evidence type="ECO:0000259" key="1">
    <source>
        <dbReference type="Pfam" id="PF12697"/>
    </source>
</evidence>
<sequence>MNSLSAQGPPSPGTALCVHGAGAGGWEWSIWSRVLAARGWQVRAPDLIPAASGLASTRFEDYRSQVIAWSRELQGSTGCSHVLIGASLGGLLALSVAVEVKAAALVLVNPMPPAGIVSRPLGEPHAAIRRWGADRSIAGTRRAMPDADDAASLYAFRRWRDESGLVLETARLGVAVDYPRCPVLVMASELDRDVPMVVSRELATRCSGDFRRLPGCSHVGPLLGIAAAGIAEQAADWLGLQTTNRQAGNND</sequence>
<dbReference type="Gene3D" id="3.40.50.1820">
    <property type="entry name" value="alpha/beta hydrolase"/>
    <property type="match status" value="1"/>
</dbReference>
<dbReference type="Pfam" id="PF12697">
    <property type="entry name" value="Abhydrolase_6"/>
    <property type="match status" value="1"/>
</dbReference>
<dbReference type="PANTHER" id="PTHR43689:SF8">
    <property type="entry name" value="ALPHA_BETA-HYDROLASES SUPERFAMILY PROTEIN"/>
    <property type="match status" value="1"/>
</dbReference>
<dbReference type="EMBL" id="FOVF01000007">
    <property type="protein sequence ID" value="SFN20188.1"/>
    <property type="molecule type" value="Genomic_DNA"/>
</dbReference>
<dbReference type="PANTHER" id="PTHR43689">
    <property type="entry name" value="HYDROLASE"/>
    <property type="match status" value="1"/>
</dbReference>
<reference evidence="2 3" key="1">
    <citation type="submission" date="2016-10" db="EMBL/GenBank/DDBJ databases">
        <authorList>
            <person name="de Groot N.N."/>
        </authorList>
    </citation>
    <scope>NUCLEOTIDE SEQUENCE [LARGE SCALE GENOMIC DNA]</scope>
    <source>
        <strain evidence="2 3">CGMCC 1.7659</strain>
    </source>
</reference>
<organism evidence="2 3">
    <name type="scientific">Dokdonella immobilis</name>
    <dbReference type="NCBI Taxonomy" id="578942"/>
    <lineage>
        <taxon>Bacteria</taxon>
        <taxon>Pseudomonadati</taxon>
        <taxon>Pseudomonadota</taxon>
        <taxon>Gammaproteobacteria</taxon>
        <taxon>Lysobacterales</taxon>
        <taxon>Rhodanobacteraceae</taxon>
        <taxon>Dokdonella</taxon>
    </lineage>
</organism>
<proteinExistence type="predicted"/>